<evidence type="ECO:0000256" key="4">
    <source>
        <dbReference type="ARBA" id="ARBA00023098"/>
    </source>
</evidence>
<dbReference type="PANTHER" id="PTHR43272">
    <property type="entry name" value="LONG-CHAIN-FATTY-ACID--COA LIGASE"/>
    <property type="match status" value="1"/>
</dbReference>
<dbReference type="GO" id="GO:0016020">
    <property type="term" value="C:membrane"/>
    <property type="evidence" value="ECO:0007669"/>
    <property type="project" value="TreeGrafter"/>
</dbReference>
<evidence type="ECO:0000256" key="1">
    <source>
        <dbReference type="ARBA" id="ARBA00006432"/>
    </source>
</evidence>
<evidence type="ECO:0000313" key="7">
    <source>
        <dbReference type="EMBL" id="TCD54630.1"/>
    </source>
</evidence>
<keyword evidence="2 7" id="KW-0436">Ligase</keyword>
<accession>A0A4R0QY32</accession>
<proteinExistence type="inferred from homology"/>
<evidence type="ECO:0000256" key="3">
    <source>
        <dbReference type="ARBA" id="ARBA00022832"/>
    </source>
</evidence>
<dbReference type="SUPFAM" id="SSF56801">
    <property type="entry name" value="Acetyl-CoA synthetase-like"/>
    <property type="match status" value="1"/>
</dbReference>
<dbReference type="Pfam" id="PF00501">
    <property type="entry name" value="AMP-binding"/>
    <property type="match status" value="1"/>
</dbReference>
<comment type="caution">
    <text evidence="7">The sequence shown here is derived from an EMBL/GenBank/DDBJ whole genome shotgun (WGS) entry which is preliminary data.</text>
</comment>
<dbReference type="Pfam" id="PF23562">
    <property type="entry name" value="AMP-binding_C_3"/>
    <property type="match status" value="1"/>
</dbReference>
<evidence type="ECO:0000313" key="8">
    <source>
        <dbReference type="Proteomes" id="UP000291289"/>
    </source>
</evidence>
<evidence type="ECO:0000259" key="6">
    <source>
        <dbReference type="Pfam" id="PF00501"/>
    </source>
</evidence>
<dbReference type="GO" id="GO:0004467">
    <property type="term" value="F:long-chain fatty acid-CoA ligase activity"/>
    <property type="evidence" value="ECO:0007669"/>
    <property type="project" value="TreeGrafter"/>
</dbReference>
<dbReference type="RefSeq" id="WP_131283342.1">
    <property type="nucleotide sequence ID" value="NZ_RXLP01000011.1"/>
</dbReference>
<evidence type="ECO:0000256" key="2">
    <source>
        <dbReference type="ARBA" id="ARBA00022598"/>
    </source>
</evidence>
<dbReference type="InterPro" id="IPR000873">
    <property type="entry name" value="AMP-dep_synth/lig_dom"/>
</dbReference>
<dbReference type="InterPro" id="IPR042099">
    <property type="entry name" value="ANL_N_sf"/>
</dbReference>
<dbReference type="EMBL" id="RXLP01000011">
    <property type="protein sequence ID" value="TCD54630.1"/>
    <property type="molecule type" value="Genomic_DNA"/>
</dbReference>
<sequence>MRKEFTRPLVTPIKSDTNILSILTQRVQRTAHEPLIEYKDTHGTWESFTALQFQDIVIGLAKGLMKKGIEIGDSVAILSSTRWEWTALDMAIMSIGAVTVPIYETNSSLQIRTIAQDSAVRMIFAENDNQREKIEAVLDEMPTVSEVCVIDNETTDVTIIETLTEYGKAIEDTEFWSRVDSVHGDDLATIVYTSGSTGTPKGIELTHRNFVFMAYSGIQSMTDICYRPGGARLLLFLPLAHVFARYMQYFCIGSDTVLGLSNNIKTIIPDFQAFKPTFILAVPRIFEKVYNAASQKAGRGYKGRLFSRAAHLARQWSYAQQSGETLSILKRAQYWLYNKLIYSTILGVFGGNVEFAVSGGAPLDSSIAHFFNGVGLPLLEGYGMTETCAPACVNPTRGYRIGTVGLPLEGVTFGVSDDGEICIKGESVCRGYHNSPQDTHNQIVDGWLHTGDLGDIDDDGFITLTGRKKDLIITAGGKNVSPSVLESSVMTSPVVEHCVVVGDKKPFISALITIDINDVNAWLRSQGAAEVSSLDEATRNPIIAAQVDAAVDKANAQVSRAESIRKYKILADSFTEENGMLTASLKTKRAVIVKKYAELIEKEIYVPKK</sequence>
<dbReference type="Proteomes" id="UP000291289">
    <property type="component" value="Unassembled WGS sequence"/>
</dbReference>
<dbReference type="InterPro" id="IPR020845">
    <property type="entry name" value="AMP-binding_CS"/>
</dbReference>
<dbReference type="PANTHER" id="PTHR43272:SF32">
    <property type="entry name" value="AMP-DEPENDENT SYNTHETASE_LIGASE DOMAIN-CONTAINING PROTEIN"/>
    <property type="match status" value="1"/>
</dbReference>
<gene>
    <name evidence="7" type="ORF">EJ419_02455</name>
</gene>
<keyword evidence="3" id="KW-0276">Fatty acid metabolism</keyword>
<organism evidence="7 8">
    <name type="scientific">Alloscardovia theropitheci</name>
    <dbReference type="NCBI Taxonomy" id="2496842"/>
    <lineage>
        <taxon>Bacteria</taxon>
        <taxon>Bacillati</taxon>
        <taxon>Actinomycetota</taxon>
        <taxon>Actinomycetes</taxon>
        <taxon>Bifidobacteriales</taxon>
        <taxon>Bifidobacteriaceae</taxon>
        <taxon>Alloscardovia</taxon>
    </lineage>
</organism>
<name>A0A4R0QY32_9BIFI</name>
<dbReference type="Gene3D" id="3.40.50.12780">
    <property type="entry name" value="N-terminal domain of ligase-like"/>
    <property type="match status" value="1"/>
</dbReference>
<dbReference type="AlphaFoldDB" id="A0A4R0QY32"/>
<dbReference type="PROSITE" id="PS00455">
    <property type="entry name" value="AMP_BINDING"/>
    <property type="match status" value="1"/>
</dbReference>
<dbReference type="CDD" id="cd05907">
    <property type="entry name" value="VL_LC_FACS_like"/>
    <property type="match status" value="1"/>
</dbReference>
<reference evidence="7 8" key="1">
    <citation type="submission" date="2018-12" db="EMBL/GenBank/DDBJ databases">
        <title>Alloscrdovia theropitheci sp. nov: a novel taxon from the feces of the bleeding-herat monkey (Theropithecus geleda).</title>
        <authorList>
            <person name="Modesto M."/>
        </authorList>
    </citation>
    <scope>NUCLEOTIDE SEQUENCE [LARGE SCALE GENOMIC DNA]</scope>
    <source>
        <strain evidence="7 8">GLDI4/2</strain>
    </source>
</reference>
<dbReference type="OrthoDB" id="9803968at2"/>
<protein>
    <recommendedName>
        <fullName evidence="5">Acyl-CoA synthetase</fullName>
    </recommendedName>
</protein>
<feature type="domain" description="AMP-dependent synthetase/ligase" evidence="6">
    <location>
        <begin position="25"/>
        <end position="433"/>
    </location>
</feature>
<keyword evidence="8" id="KW-1185">Reference proteome</keyword>
<comment type="similarity">
    <text evidence="1">Belongs to the ATP-dependent AMP-binding enzyme family.</text>
</comment>
<keyword evidence="4" id="KW-0443">Lipid metabolism</keyword>
<evidence type="ECO:0000256" key="5">
    <source>
        <dbReference type="ARBA" id="ARBA00032875"/>
    </source>
</evidence>